<organism evidence="1 2">
    <name type="scientific">Parapedobacter indicus</name>
    <dbReference type="NCBI Taxonomy" id="1477437"/>
    <lineage>
        <taxon>Bacteria</taxon>
        <taxon>Pseudomonadati</taxon>
        <taxon>Bacteroidota</taxon>
        <taxon>Sphingobacteriia</taxon>
        <taxon>Sphingobacteriales</taxon>
        <taxon>Sphingobacteriaceae</taxon>
        <taxon>Parapedobacter</taxon>
    </lineage>
</organism>
<name>A0A1I3UDQ1_9SPHI</name>
<proteinExistence type="predicted"/>
<dbReference type="STRING" id="1477437.SAMN05444682_114129"/>
<dbReference type="AlphaFoldDB" id="A0A1I3UDQ1"/>
<evidence type="ECO:0000313" key="1">
    <source>
        <dbReference type="EMBL" id="SFJ81638.1"/>
    </source>
</evidence>
<reference evidence="1 2" key="1">
    <citation type="submission" date="2016-10" db="EMBL/GenBank/DDBJ databases">
        <authorList>
            <person name="de Groot N.N."/>
        </authorList>
    </citation>
    <scope>NUCLEOTIDE SEQUENCE [LARGE SCALE GENOMIC DNA]</scope>
    <source>
        <strain evidence="1 2">RK1</strain>
    </source>
</reference>
<accession>A0A1I3UDQ1</accession>
<dbReference type="EMBL" id="FOQO01000014">
    <property type="protein sequence ID" value="SFJ81638.1"/>
    <property type="molecule type" value="Genomic_DNA"/>
</dbReference>
<gene>
    <name evidence="1" type="ORF">SAMN05444682_114129</name>
</gene>
<keyword evidence="2" id="KW-1185">Reference proteome</keyword>
<evidence type="ECO:0000313" key="2">
    <source>
        <dbReference type="Proteomes" id="UP000198670"/>
    </source>
</evidence>
<dbReference type="Proteomes" id="UP000198670">
    <property type="component" value="Unassembled WGS sequence"/>
</dbReference>
<protein>
    <submittedName>
        <fullName evidence="1">Uncharacterized protein</fullName>
    </submittedName>
</protein>
<sequence length="81" mass="9494">MQGLYCCVEIKPGQERKMAFERQLHVAAFIVVRMLFKRIVMGEKIQERNAGIHLPMFFEMLKKYRGLQQLCQGKHIGRNGN</sequence>